<name>A0ABW0UFY3_9STRE</name>
<protein>
    <recommendedName>
        <fullName evidence="3">Beta-galactosidase</fullName>
    </recommendedName>
</protein>
<evidence type="ECO:0000313" key="1">
    <source>
        <dbReference type="EMBL" id="MFC5630841.1"/>
    </source>
</evidence>
<dbReference type="RefSeq" id="WP_156805710.1">
    <property type="nucleotide sequence ID" value="NZ_JBHSOJ010000016.1"/>
</dbReference>
<accession>A0ABW0UFY3</accession>
<dbReference type="EMBL" id="JBHSOJ010000016">
    <property type="protein sequence ID" value="MFC5630841.1"/>
    <property type="molecule type" value="Genomic_DNA"/>
</dbReference>
<reference evidence="2" key="1">
    <citation type="journal article" date="2019" name="Int. J. Syst. Evol. Microbiol.">
        <title>The Global Catalogue of Microorganisms (GCM) 10K type strain sequencing project: providing services to taxonomists for standard genome sequencing and annotation.</title>
        <authorList>
            <consortium name="The Broad Institute Genomics Platform"/>
            <consortium name="The Broad Institute Genome Sequencing Center for Infectious Disease"/>
            <person name="Wu L."/>
            <person name="Ma J."/>
        </authorList>
    </citation>
    <scope>NUCLEOTIDE SEQUENCE [LARGE SCALE GENOMIC DNA]</scope>
    <source>
        <strain evidence="2">DT43</strain>
    </source>
</reference>
<proteinExistence type="predicted"/>
<sequence length="76" mass="8248">MGASYEAAEVFINGQSAGVKISPSYRFDTTGLFKDGENDLRIEVTNTLGTVFRGGLNQYLTIEPFGLTEGIKLLKS</sequence>
<dbReference type="SUPFAM" id="SSF49785">
    <property type="entry name" value="Galactose-binding domain-like"/>
    <property type="match status" value="1"/>
</dbReference>
<organism evidence="1 2">
    <name type="scientific">Streptococcus caledonicus</name>
    <dbReference type="NCBI Taxonomy" id="2614158"/>
    <lineage>
        <taxon>Bacteria</taxon>
        <taxon>Bacillati</taxon>
        <taxon>Bacillota</taxon>
        <taxon>Bacilli</taxon>
        <taxon>Lactobacillales</taxon>
        <taxon>Streptococcaceae</taxon>
        <taxon>Streptococcus</taxon>
    </lineage>
</organism>
<evidence type="ECO:0000313" key="2">
    <source>
        <dbReference type="Proteomes" id="UP001596110"/>
    </source>
</evidence>
<dbReference type="Proteomes" id="UP001596110">
    <property type="component" value="Unassembled WGS sequence"/>
</dbReference>
<gene>
    <name evidence="1" type="ORF">ACFPQ3_04385</name>
</gene>
<dbReference type="InterPro" id="IPR008979">
    <property type="entry name" value="Galactose-bd-like_sf"/>
</dbReference>
<evidence type="ECO:0008006" key="3">
    <source>
        <dbReference type="Google" id="ProtNLM"/>
    </source>
</evidence>
<comment type="caution">
    <text evidence="1">The sequence shown here is derived from an EMBL/GenBank/DDBJ whole genome shotgun (WGS) entry which is preliminary data.</text>
</comment>
<keyword evidence="2" id="KW-1185">Reference proteome</keyword>
<dbReference type="Gene3D" id="2.60.120.260">
    <property type="entry name" value="Galactose-binding domain-like"/>
    <property type="match status" value="1"/>
</dbReference>